<dbReference type="Proteomes" id="UP000008153">
    <property type="component" value="Chromosome 12"/>
</dbReference>
<accession>A4HV46</accession>
<dbReference type="Pfam" id="PF06201">
    <property type="entry name" value="PITH"/>
    <property type="match status" value="1"/>
</dbReference>
<dbReference type="GeneID" id="5067317"/>
<reference evidence="3 4" key="2">
    <citation type="journal article" date="2011" name="Genome Res.">
        <title>Chromosome and gene copy number variation allow major structural change between species and strains of Leishmania.</title>
        <authorList>
            <person name="Rogers M.B."/>
            <person name="Hilley J.D."/>
            <person name="Dickens N.J."/>
            <person name="Wilkes J."/>
            <person name="Bates P.A."/>
            <person name="Depledge D.P."/>
            <person name="Harris D."/>
            <person name="Her Y."/>
            <person name="Herzyk P."/>
            <person name="Imamura H."/>
            <person name="Otto T.D."/>
            <person name="Sanders M."/>
            <person name="Seeger K."/>
            <person name="Dujardin J.C."/>
            <person name="Berriman M."/>
            <person name="Smith D.F."/>
            <person name="Hertz-Fowler C."/>
            <person name="Mottram J.C."/>
        </authorList>
    </citation>
    <scope>NUCLEOTIDE SEQUENCE [LARGE SCALE GENOMIC DNA]</scope>
    <source>
        <strain evidence="3 4">JPCM5</strain>
    </source>
</reference>
<evidence type="ECO:0000256" key="1">
    <source>
        <dbReference type="ARBA" id="ARBA00025788"/>
    </source>
</evidence>
<dbReference type="PANTHER" id="PTHR12175:SF1">
    <property type="entry name" value="PITH DOMAIN-CONTAINING PROTEIN 1"/>
    <property type="match status" value="1"/>
</dbReference>
<dbReference type="RefSeq" id="XP_001463937.2">
    <property type="nucleotide sequence ID" value="XM_001463900.2"/>
</dbReference>
<dbReference type="EMBL" id="FR796444">
    <property type="protein sequence ID" value="CAM66311.2"/>
    <property type="molecule type" value="Genomic_DNA"/>
</dbReference>
<keyword evidence="4" id="KW-1185">Reference proteome</keyword>
<comment type="similarity">
    <text evidence="1">Belongs to the PITHD1 family.</text>
</comment>
<dbReference type="Gene3D" id="2.60.120.470">
    <property type="entry name" value="PITH domain"/>
    <property type="match status" value="1"/>
</dbReference>
<dbReference type="SMR" id="A4HV46"/>
<evidence type="ECO:0000313" key="4">
    <source>
        <dbReference type="Proteomes" id="UP000008153"/>
    </source>
</evidence>
<dbReference type="InterPro" id="IPR037047">
    <property type="entry name" value="PITH_dom_sf"/>
</dbReference>
<dbReference type="SUPFAM" id="SSF49785">
    <property type="entry name" value="Galactose-binding domain-like"/>
    <property type="match status" value="1"/>
</dbReference>
<dbReference type="AlphaFoldDB" id="A4HV46"/>
<proteinExistence type="inferred from homology"/>
<dbReference type="InterPro" id="IPR008979">
    <property type="entry name" value="Galactose-bd-like_sf"/>
</dbReference>
<dbReference type="InParanoid" id="A4HV46"/>
<name>A4HV46_LEIIN</name>
<dbReference type="eggNOG" id="KOG1730">
    <property type="taxonomic scope" value="Eukaryota"/>
</dbReference>
<evidence type="ECO:0000313" key="3">
    <source>
        <dbReference type="EMBL" id="CAM66311.2"/>
    </source>
</evidence>
<organism evidence="3 4">
    <name type="scientific">Leishmania infantum</name>
    <dbReference type="NCBI Taxonomy" id="5671"/>
    <lineage>
        <taxon>Eukaryota</taxon>
        <taxon>Discoba</taxon>
        <taxon>Euglenozoa</taxon>
        <taxon>Kinetoplastea</taxon>
        <taxon>Metakinetoplastina</taxon>
        <taxon>Trypanosomatida</taxon>
        <taxon>Trypanosomatidae</taxon>
        <taxon>Leishmaniinae</taxon>
        <taxon>Leishmania</taxon>
    </lineage>
</organism>
<dbReference type="VEuPathDB" id="TriTrypDB:LINF_120005100"/>
<sequence>MGYLREDLRVFVYLEKEWALTCMLRFEYVSTSPFLSAFAFCHCCVRENHALKGKVHRALKRRKTTQIYDQGDIMPCNCRQGTALHSHVGDQLASEGVFGLGVPINDAVDLSAIQLWNSRNTPAEAGRLFDVSKSANQDPISSDDDQELLISAPLSSVCRIKGVSFVAPANETAPSRVKIFVNLVNVAGFSSVQRLVPQEQLQLAGGGSEERIVYRVSAAKFSSVSSLTFFFDESFNGAETKVLRIELFGENTGKTTQQQVATNIVYEGRGNPADHQSSEEKKLLFEVR</sequence>
<dbReference type="KEGG" id="lif:LINJ.12.0002"/>
<reference evidence="3 4" key="1">
    <citation type="journal article" date="2007" name="Nat. Genet.">
        <title>Comparative genomic analysis of three Leishmania species that cause diverse human disease.</title>
        <authorList>
            <person name="Peacock C.S."/>
            <person name="Seeger K."/>
            <person name="Harris D."/>
            <person name="Murphy L."/>
            <person name="Ruiz J.C."/>
            <person name="Quail M.A."/>
            <person name="Peters N."/>
            <person name="Adlem E."/>
            <person name="Tivey A."/>
            <person name="Aslett M."/>
            <person name="Kerhornou A."/>
            <person name="Ivens A."/>
            <person name="Fraser A."/>
            <person name="Rajandream M.A."/>
            <person name="Carver T."/>
            <person name="Norbertczak H."/>
            <person name="Chillingworth T."/>
            <person name="Hance Z."/>
            <person name="Jagels K."/>
            <person name="Moule S."/>
            <person name="Ormond D."/>
            <person name="Rutter S."/>
            <person name="Squares R."/>
            <person name="Whitehead S."/>
            <person name="Rabbinowitsch E."/>
            <person name="Arrowsmith C."/>
            <person name="White B."/>
            <person name="Thurston S."/>
            <person name="Bringaud F."/>
            <person name="Baldauf S.L."/>
            <person name="Faulconbridge A."/>
            <person name="Jeffares D."/>
            <person name="Depledge D.P."/>
            <person name="Oyola S.O."/>
            <person name="Hilley J.D."/>
            <person name="Brito L.O."/>
            <person name="Tosi L.R."/>
            <person name="Barrell B."/>
            <person name="Cruz A.K."/>
            <person name="Mottram J.C."/>
            <person name="Smith D.F."/>
            <person name="Berriman M."/>
        </authorList>
    </citation>
    <scope>NUCLEOTIDE SEQUENCE [LARGE SCALE GENOMIC DNA]</scope>
    <source>
        <strain evidence="3 4">JPCM5</strain>
    </source>
</reference>
<dbReference type="InterPro" id="IPR045099">
    <property type="entry name" value="PITH1-like"/>
</dbReference>
<dbReference type="InterPro" id="IPR010400">
    <property type="entry name" value="PITH_dom"/>
</dbReference>
<dbReference type="PROSITE" id="PS51532">
    <property type="entry name" value="PITH"/>
    <property type="match status" value="1"/>
</dbReference>
<feature type="domain" description="PITH" evidence="2">
    <location>
        <begin position="93"/>
        <end position="268"/>
    </location>
</feature>
<gene>
    <name evidence="3" type="ORF">LINJ.12.0002</name>
</gene>
<dbReference type="GO" id="GO:0005737">
    <property type="term" value="C:cytoplasm"/>
    <property type="evidence" value="ECO:0007669"/>
    <property type="project" value="UniProtKB-ARBA"/>
</dbReference>
<dbReference type="PANTHER" id="PTHR12175">
    <property type="entry name" value="AD039 HT014 THIOREDOXIN FAMILY TRP26"/>
    <property type="match status" value="1"/>
</dbReference>
<protein>
    <recommendedName>
        <fullName evidence="2">PITH domain-containing protein</fullName>
    </recommendedName>
</protein>
<evidence type="ECO:0000259" key="2">
    <source>
        <dbReference type="PROSITE" id="PS51532"/>
    </source>
</evidence>